<feature type="signal peptide" evidence="19">
    <location>
        <begin position="1"/>
        <end position="30"/>
    </location>
</feature>
<keyword evidence="12" id="KW-0325">Glycoprotein</keyword>
<dbReference type="Pfam" id="PF22572">
    <property type="entry name" value="GPR158_179_EC"/>
    <property type="match status" value="1"/>
</dbReference>
<keyword evidence="7" id="KW-0770">Synapse</keyword>
<evidence type="ECO:0000256" key="1">
    <source>
        <dbReference type="ARBA" id="ARBA00004487"/>
    </source>
</evidence>
<feature type="transmembrane region" description="Helical" evidence="18">
    <location>
        <begin position="648"/>
        <end position="670"/>
    </location>
</feature>
<evidence type="ECO:0000256" key="15">
    <source>
        <dbReference type="ARBA" id="ARBA00023273"/>
    </source>
</evidence>
<evidence type="ECO:0000313" key="22">
    <source>
        <dbReference type="Proteomes" id="UP001152320"/>
    </source>
</evidence>
<keyword evidence="3" id="KW-1003">Cell membrane</keyword>
<dbReference type="InterPro" id="IPR017978">
    <property type="entry name" value="GPCR_3_C"/>
</dbReference>
<dbReference type="PANTHER" id="PTHR32546">
    <property type="entry name" value="G-PROTEIN COUPLED RECEPTOR 158-RELATED"/>
    <property type="match status" value="1"/>
</dbReference>
<dbReference type="EMBL" id="JAIZAY010000023">
    <property type="protein sequence ID" value="KAJ8019410.1"/>
    <property type="molecule type" value="Genomic_DNA"/>
</dbReference>
<evidence type="ECO:0000256" key="7">
    <source>
        <dbReference type="ARBA" id="ARBA00023018"/>
    </source>
</evidence>
<keyword evidence="15" id="KW-0966">Cell projection</keyword>
<keyword evidence="14" id="KW-0628">Postsynaptic cell membrane</keyword>
<keyword evidence="5 19" id="KW-0732">Signal</keyword>
<feature type="transmembrane region" description="Helical" evidence="18">
    <location>
        <begin position="528"/>
        <end position="549"/>
    </location>
</feature>
<keyword evidence="6 18" id="KW-1133">Transmembrane helix</keyword>
<feature type="transmembrane region" description="Helical" evidence="18">
    <location>
        <begin position="583"/>
        <end position="604"/>
    </location>
</feature>
<comment type="caution">
    <text evidence="21">The sequence shown here is derived from an EMBL/GenBank/DDBJ whole genome shotgun (WGS) entry which is preliminary data.</text>
</comment>
<feature type="transmembrane region" description="Helical" evidence="18">
    <location>
        <begin position="489"/>
        <end position="507"/>
    </location>
</feature>
<proteinExistence type="inferred from homology"/>
<keyword evidence="11" id="KW-0675">Receptor</keyword>
<evidence type="ECO:0000256" key="17">
    <source>
        <dbReference type="SAM" id="MobiDB-lite"/>
    </source>
</evidence>
<evidence type="ECO:0000256" key="16">
    <source>
        <dbReference type="ARBA" id="ARBA00034104"/>
    </source>
</evidence>
<reference evidence="21" key="1">
    <citation type="submission" date="2021-10" db="EMBL/GenBank/DDBJ databases">
        <title>Tropical sea cucumber genome reveals ecological adaptation and Cuvierian tubules defense mechanism.</title>
        <authorList>
            <person name="Chen T."/>
        </authorList>
    </citation>
    <scope>NUCLEOTIDE SEQUENCE</scope>
    <source>
        <strain evidence="21">Nanhai2018</strain>
        <tissue evidence="21">Muscle</tissue>
    </source>
</reference>
<gene>
    <name evidence="21" type="ORF">HOLleu_40991</name>
</gene>
<evidence type="ECO:0000256" key="14">
    <source>
        <dbReference type="ARBA" id="ARBA00023257"/>
    </source>
</evidence>
<evidence type="ECO:0000256" key="12">
    <source>
        <dbReference type="ARBA" id="ARBA00023180"/>
    </source>
</evidence>
<dbReference type="AlphaFoldDB" id="A0A9Q0YDF0"/>
<evidence type="ECO:0000259" key="20">
    <source>
        <dbReference type="PROSITE" id="PS50259"/>
    </source>
</evidence>
<dbReference type="GO" id="GO:0004930">
    <property type="term" value="F:G protein-coupled receptor activity"/>
    <property type="evidence" value="ECO:0007669"/>
    <property type="project" value="UniProtKB-KW"/>
</dbReference>
<evidence type="ECO:0000256" key="11">
    <source>
        <dbReference type="ARBA" id="ARBA00023170"/>
    </source>
</evidence>
<dbReference type="Pfam" id="PF00003">
    <property type="entry name" value="7tm_3"/>
    <property type="match status" value="1"/>
</dbReference>
<dbReference type="GO" id="GO:0045211">
    <property type="term" value="C:postsynaptic membrane"/>
    <property type="evidence" value="ECO:0007669"/>
    <property type="project" value="UniProtKB-SubCell"/>
</dbReference>
<dbReference type="Proteomes" id="UP001152320">
    <property type="component" value="Chromosome 23"/>
</dbReference>
<feature type="chain" id="PRO_5040385766" description="G-protein coupled receptors family 3 profile domain-containing protein" evidence="19">
    <location>
        <begin position="31"/>
        <end position="842"/>
    </location>
</feature>
<evidence type="ECO:0000256" key="18">
    <source>
        <dbReference type="SAM" id="Phobius"/>
    </source>
</evidence>
<dbReference type="CDD" id="cd15293">
    <property type="entry name" value="7tmC_GPR158-like"/>
    <property type="match status" value="1"/>
</dbReference>
<feature type="transmembrane region" description="Helical" evidence="18">
    <location>
        <begin position="417"/>
        <end position="444"/>
    </location>
</feature>
<feature type="region of interest" description="Disordered" evidence="17">
    <location>
        <begin position="754"/>
        <end position="801"/>
    </location>
</feature>
<dbReference type="OrthoDB" id="5823771at2759"/>
<dbReference type="InterPro" id="IPR054714">
    <property type="entry name" value="GPR158_179_extracellular"/>
</dbReference>
<evidence type="ECO:0000256" key="6">
    <source>
        <dbReference type="ARBA" id="ARBA00022989"/>
    </source>
</evidence>
<feature type="compositionally biased region" description="Basic residues" evidence="17">
    <location>
        <begin position="759"/>
        <end position="785"/>
    </location>
</feature>
<evidence type="ECO:0000256" key="8">
    <source>
        <dbReference type="ARBA" id="ARBA00023040"/>
    </source>
</evidence>
<evidence type="ECO:0000256" key="2">
    <source>
        <dbReference type="ARBA" id="ARBA00007242"/>
    </source>
</evidence>
<protein>
    <recommendedName>
        <fullName evidence="20">G-protein coupled receptors family 3 profile domain-containing protein</fullName>
    </recommendedName>
</protein>
<dbReference type="GO" id="GO:0043005">
    <property type="term" value="C:neuron projection"/>
    <property type="evidence" value="ECO:0007669"/>
    <property type="project" value="UniProtKB-SubCell"/>
</dbReference>
<evidence type="ECO:0000256" key="13">
    <source>
        <dbReference type="ARBA" id="ARBA00023224"/>
    </source>
</evidence>
<evidence type="ECO:0000256" key="4">
    <source>
        <dbReference type="ARBA" id="ARBA00022692"/>
    </source>
</evidence>
<name>A0A9Q0YDF0_HOLLE</name>
<feature type="transmembrane region" description="Helical" evidence="18">
    <location>
        <begin position="456"/>
        <end position="477"/>
    </location>
</feature>
<feature type="compositionally biased region" description="Basic and acidic residues" evidence="17">
    <location>
        <begin position="786"/>
        <end position="795"/>
    </location>
</feature>
<keyword evidence="8" id="KW-0297">G-protein coupled receptor</keyword>
<dbReference type="InterPro" id="IPR043458">
    <property type="entry name" value="GPR158/179"/>
</dbReference>
<keyword evidence="10" id="KW-1015">Disulfide bond</keyword>
<evidence type="ECO:0000313" key="21">
    <source>
        <dbReference type="EMBL" id="KAJ8019410.1"/>
    </source>
</evidence>
<keyword evidence="4 18" id="KW-0812">Transmembrane</keyword>
<keyword evidence="13" id="KW-0807">Transducer</keyword>
<comment type="similarity">
    <text evidence="2">Belongs to the G-protein coupled receptor 3 family.</text>
</comment>
<dbReference type="PANTHER" id="PTHR32546:SF26">
    <property type="entry name" value="SMOG, ISOFORM D"/>
    <property type="match status" value="1"/>
</dbReference>
<evidence type="ECO:0000256" key="10">
    <source>
        <dbReference type="ARBA" id="ARBA00023157"/>
    </source>
</evidence>
<keyword evidence="22" id="KW-1185">Reference proteome</keyword>
<sequence length="842" mass="95810">MSTLEKLSPFLKVLVLWEIIVKVGILPAHAAVPSEALRKYAGSYFDEMRNKQPFQDGSHKSIKNDEKVRRTIRSPNEDLMYTVINTLNEFESKSCKREFLVVKDLMDGESVLKNVVDFESLKGNASTAVYTANLLSNSLGFNRSQSYAGVYRNKELYFSLVRTNVNTNPSLYGSCVAFDRNSFEKGELFAPCAQGSLKESDLIFEFDMSQGLNYSSSDVKITSWFTNFTSTSVNMKMKSDFLQRRYNTSHYSEKQNIQHAYITEEDGIWTGPYFDCNVTGQWVITFSVPFFDASLQFQGVVTISVALRTIDVNQCEGGTGIFAGSHKCSQSTYCNFTPGKGFKAGAYTCKCKEGYYLSNETDSKTLQTGFDGKEVERQYRKFQEKSPNTYEDFVCLQCAEGCDTCNDSSPCLIEGDMLLRTVILGVQSFCMVLTILLIGMVLKYRTMKVIACDSPWMLIVILLGAFLLYAVILASFMTPNVTSCFMRRWLRGWGFAIAYGMLVLKIYRKLAIFQTRSATRVLVRDRDVLKWLLLILTVLSGYLVAWTVFSVQAMNKCGESIVEISSADDSVDNMKFYVCALKWWDYVIDVIEFLFLLFAIYLCYSVRAAPSEFHETRFITVAVYNEIIMTSIFHVLSHLIWQTTPPDLMFIIMFIHSQLTTTIMVSLIFIPKLVIIHRIMHDAEFRERVNSKVTYDSSDSGGQGKWKNTTFLNKNSGTMVTTDTQNLSPDEIREELRRLYTQLEIYKTKSLRIDNPHLPSKKRGGVSKWRAPRRFSRGHSLRTHSGHSESERSSEIARSNESLTKAVELNDYRSNHRVDGFDHAITGNTVTEGVVTPSQKWP</sequence>
<keyword evidence="9 18" id="KW-0472">Membrane</keyword>
<feature type="transmembrane region" description="Helical" evidence="18">
    <location>
        <begin position="616"/>
        <end position="636"/>
    </location>
</feature>
<evidence type="ECO:0000256" key="3">
    <source>
        <dbReference type="ARBA" id="ARBA00022475"/>
    </source>
</evidence>
<accession>A0A9Q0YDF0</accession>
<comment type="subcellular location">
    <subcellularLocation>
        <location evidence="1">Cell projection</location>
        <location evidence="1">Neuron projection</location>
    </subcellularLocation>
    <subcellularLocation>
        <location evidence="16">Postsynaptic cell membrane</location>
        <topology evidence="16">Multi-pass membrane protein</topology>
    </subcellularLocation>
</comment>
<organism evidence="21 22">
    <name type="scientific">Holothuria leucospilota</name>
    <name type="common">Black long sea cucumber</name>
    <name type="synonym">Mertensiothuria leucospilota</name>
    <dbReference type="NCBI Taxonomy" id="206669"/>
    <lineage>
        <taxon>Eukaryota</taxon>
        <taxon>Metazoa</taxon>
        <taxon>Echinodermata</taxon>
        <taxon>Eleutherozoa</taxon>
        <taxon>Echinozoa</taxon>
        <taxon>Holothuroidea</taxon>
        <taxon>Aspidochirotacea</taxon>
        <taxon>Aspidochirotida</taxon>
        <taxon>Holothuriidae</taxon>
        <taxon>Holothuria</taxon>
    </lineage>
</organism>
<dbReference type="Gene3D" id="3.30.450.20">
    <property type="entry name" value="PAS domain"/>
    <property type="match status" value="1"/>
</dbReference>
<dbReference type="PROSITE" id="PS50259">
    <property type="entry name" value="G_PROTEIN_RECEP_F3_4"/>
    <property type="match status" value="1"/>
</dbReference>
<evidence type="ECO:0000256" key="9">
    <source>
        <dbReference type="ARBA" id="ARBA00023136"/>
    </source>
</evidence>
<evidence type="ECO:0000256" key="5">
    <source>
        <dbReference type="ARBA" id="ARBA00022729"/>
    </source>
</evidence>
<feature type="domain" description="G-protein coupled receptors family 3 profile" evidence="20">
    <location>
        <begin position="419"/>
        <end position="676"/>
    </location>
</feature>
<dbReference type="CDD" id="cd12913">
    <property type="entry name" value="PDC1_MCP_like"/>
    <property type="match status" value="1"/>
</dbReference>
<evidence type="ECO:0000256" key="19">
    <source>
        <dbReference type="SAM" id="SignalP"/>
    </source>
</evidence>